<feature type="transmembrane region" description="Helical" evidence="8">
    <location>
        <begin position="92"/>
        <end position="111"/>
    </location>
</feature>
<keyword evidence="6 8" id="KW-1133">Transmembrane helix</keyword>
<dbReference type="CDD" id="cd17503">
    <property type="entry name" value="MFS_LmrB_MDR_like"/>
    <property type="match status" value="1"/>
</dbReference>
<evidence type="ECO:0000313" key="10">
    <source>
        <dbReference type="EMBL" id="OHV35472.1"/>
    </source>
</evidence>
<proteinExistence type="inferred from homology"/>
<dbReference type="InterPro" id="IPR020846">
    <property type="entry name" value="MFS_dom"/>
</dbReference>
<feature type="transmembrane region" description="Helical" evidence="8">
    <location>
        <begin position="213"/>
        <end position="234"/>
    </location>
</feature>
<evidence type="ECO:0000259" key="9">
    <source>
        <dbReference type="PROSITE" id="PS50850"/>
    </source>
</evidence>
<dbReference type="Proteomes" id="UP000179627">
    <property type="component" value="Unassembled WGS sequence"/>
</dbReference>
<dbReference type="AlphaFoldDB" id="A0A1S1QQV1"/>
<evidence type="ECO:0000256" key="6">
    <source>
        <dbReference type="ARBA" id="ARBA00022989"/>
    </source>
</evidence>
<dbReference type="EMBL" id="MBLM01000121">
    <property type="protein sequence ID" value="OHV35472.1"/>
    <property type="molecule type" value="Genomic_DNA"/>
</dbReference>
<protein>
    <submittedName>
        <fullName evidence="10">Multidrug transporter</fullName>
    </submittedName>
</protein>
<feature type="transmembrane region" description="Helical" evidence="8">
    <location>
        <begin position="348"/>
        <end position="368"/>
    </location>
</feature>
<comment type="subcellular location">
    <subcellularLocation>
        <location evidence="1">Cell membrane</location>
        <topology evidence="1">Multi-pass membrane protein</topology>
    </subcellularLocation>
</comment>
<evidence type="ECO:0000256" key="5">
    <source>
        <dbReference type="ARBA" id="ARBA00022692"/>
    </source>
</evidence>
<feature type="transmembrane region" description="Helical" evidence="8">
    <location>
        <begin position="180"/>
        <end position="201"/>
    </location>
</feature>
<dbReference type="SUPFAM" id="SSF103473">
    <property type="entry name" value="MFS general substrate transporter"/>
    <property type="match status" value="1"/>
</dbReference>
<keyword evidence="4" id="KW-1003">Cell membrane</keyword>
<evidence type="ECO:0000256" key="7">
    <source>
        <dbReference type="ARBA" id="ARBA00023136"/>
    </source>
</evidence>
<dbReference type="InterPro" id="IPR036259">
    <property type="entry name" value="MFS_trans_sf"/>
</dbReference>
<feature type="transmembrane region" description="Helical" evidence="8">
    <location>
        <begin position="151"/>
        <end position="174"/>
    </location>
</feature>
<feature type="transmembrane region" description="Helical" evidence="8">
    <location>
        <begin position="117"/>
        <end position="139"/>
    </location>
</feature>
<feature type="transmembrane region" description="Helical" evidence="8">
    <location>
        <begin position="453"/>
        <end position="471"/>
    </location>
</feature>
<sequence length="494" mass="51266">MRTPGGTDSLPSRADHDRIDPAVWRMAIAVIVGVLAVVFDTTIVSVAINDLADRLDASLSTIQWVSTGYLLAMFVAIPVAGWAQSVLGGKRLWMYAQGVFLLGSVLCATAWDVHSLIVFRVIQGLGGGIMMPLMITLIIQAARGNTIGRVLAAISLPIALGPILGPVLGGVILHLGNWRWLFLVNVPICLLGLLLAARNLPEDRPAPADRTRLDIVGMLLLSPGVAAVIFGLSRVEGSAGFASVEVLLPLLGGLALIGAFVGWALPRSAGALVDLRLFRHRALTSAAAVGFVLGATLYGSMLLLPLYWQQVRGEDALGAGLLLIPQGVGTLLSRGVAGRCTDRYGPRWVAVTGFAIACAATVPFAFVTADTSDVPLMVALLVRGVGLGAATIPLASAAYVGLGHEEIPHASVITRIAQQIGGSLGTAVLAVILQHSVDGAGTPDALADAFGAAFWWSVAFTAVAVPLCLFLPGGGALRRAPHAAEAELEEAMPV</sequence>
<evidence type="ECO:0000256" key="8">
    <source>
        <dbReference type="SAM" id="Phobius"/>
    </source>
</evidence>
<dbReference type="PANTHER" id="PTHR42718">
    <property type="entry name" value="MAJOR FACILITATOR SUPERFAMILY MULTIDRUG TRANSPORTER MFSC"/>
    <property type="match status" value="1"/>
</dbReference>
<keyword evidence="5 8" id="KW-0812">Transmembrane</keyword>
<dbReference type="PRINTS" id="PR01036">
    <property type="entry name" value="TCRTETB"/>
</dbReference>
<evidence type="ECO:0000256" key="2">
    <source>
        <dbReference type="ARBA" id="ARBA00008537"/>
    </source>
</evidence>
<keyword evidence="11" id="KW-1185">Reference proteome</keyword>
<feature type="transmembrane region" description="Helical" evidence="8">
    <location>
        <begin position="374"/>
        <end position="400"/>
    </location>
</feature>
<dbReference type="InterPro" id="IPR011701">
    <property type="entry name" value="MFS"/>
</dbReference>
<feature type="transmembrane region" description="Helical" evidence="8">
    <location>
        <begin position="246"/>
        <end position="265"/>
    </location>
</feature>
<feature type="transmembrane region" description="Helical" evidence="8">
    <location>
        <begin position="22"/>
        <end position="49"/>
    </location>
</feature>
<dbReference type="OrthoDB" id="7375466at2"/>
<feature type="domain" description="Major facilitator superfamily (MFS) profile" evidence="9">
    <location>
        <begin position="26"/>
        <end position="476"/>
    </location>
</feature>
<organism evidence="10 11">
    <name type="scientific">Parafrankia colletiae</name>
    <dbReference type="NCBI Taxonomy" id="573497"/>
    <lineage>
        <taxon>Bacteria</taxon>
        <taxon>Bacillati</taxon>
        <taxon>Actinomycetota</taxon>
        <taxon>Actinomycetes</taxon>
        <taxon>Frankiales</taxon>
        <taxon>Frankiaceae</taxon>
        <taxon>Parafrankia</taxon>
    </lineage>
</organism>
<keyword evidence="3" id="KW-0813">Transport</keyword>
<comment type="caution">
    <text evidence="10">The sequence shown here is derived from an EMBL/GenBank/DDBJ whole genome shotgun (WGS) entry which is preliminary data.</text>
</comment>
<name>A0A1S1QQV1_9ACTN</name>
<dbReference type="Pfam" id="PF07690">
    <property type="entry name" value="MFS_1"/>
    <property type="match status" value="1"/>
</dbReference>
<dbReference type="InterPro" id="IPR004638">
    <property type="entry name" value="EmrB-like"/>
</dbReference>
<dbReference type="NCBIfam" id="TIGR00711">
    <property type="entry name" value="efflux_EmrB"/>
    <property type="match status" value="1"/>
</dbReference>
<dbReference type="Gene3D" id="1.20.1250.20">
    <property type="entry name" value="MFS general substrate transporter like domains"/>
    <property type="match status" value="2"/>
</dbReference>
<dbReference type="RefSeq" id="WP_071085651.1">
    <property type="nucleotide sequence ID" value="NZ_MBLM01000121.1"/>
</dbReference>
<reference evidence="11" key="1">
    <citation type="submission" date="2016-07" db="EMBL/GenBank/DDBJ databases">
        <title>Sequence Frankia sp. strain CcI1.17.</title>
        <authorList>
            <person name="Ghodhbane-Gtari F."/>
            <person name="Swanson E."/>
            <person name="Gueddou A."/>
            <person name="Morris K."/>
            <person name="Hezbri K."/>
            <person name="Ktari A."/>
            <person name="Nouioui I."/>
            <person name="Abebe-Akele F."/>
            <person name="Simpson S."/>
            <person name="Thomas K."/>
            <person name="Gtari M."/>
            <person name="Tisa L.S."/>
            <person name="Hurst S."/>
        </authorList>
    </citation>
    <scope>NUCLEOTIDE SEQUENCE [LARGE SCALE GENOMIC DNA]</scope>
    <source>
        <strain evidence="11">Cc1.17</strain>
    </source>
</reference>
<evidence type="ECO:0000256" key="1">
    <source>
        <dbReference type="ARBA" id="ARBA00004651"/>
    </source>
</evidence>
<dbReference type="GO" id="GO:0005886">
    <property type="term" value="C:plasma membrane"/>
    <property type="evidence" value="ECO:0007669"/>
    <property type="project" value="UniProtKB-SubCell"/>
</dbReference>
<feature type="transmembrane region" description="Helical" evidence="8">
    <location>
        <begin position="61"/>
        <end position="80"/>
    </location>
</feature>
<evidence type="ECO:0000256" key="3">
    <source>
        <dbReference type="ARBA" id="ARBA00022448"/>
    </source>
</evidence>
<gene>
    <name evidence="10" type="ORF">CC117_19800</name>
</gene>
<dbReference type="GO" id="GO:0022857">
    <property type="term" value="F:transmembrane transporter activity"/>
    <property type="evidence" value="ECO:0007669"/>
    <property type="project" value="InterPro"/>
</dbReference>
<accession>A0A1S1QQV1</accession>
<dbReference type="PROSITE" id="PS50850">
    <property type="entry name" value="MFS"/>
    <property type="match status" value="1"/>
</dbReference>
<feature type="transmembrane region" description="Helical" evidence="8">
    <location>
        <begin position="316"/>
        <end position="336"/>
    </location>
</feature>
<evidence type="ECO:0000256" key="4">
    <source>
        <dbReference type="ARBA" id="ARBA00022475"/>
    </source>
</evidence>
<dbReference type="PANTHER" id="PTHR42718:SF9">
    <property type="entry name" value="MAJOR FACILITATOR SUPERFAMILY MULTIDRUG TRANSPORTER MFSC"/>
    <property type="match status" value="1"/>
</dbReference>
<comment type="similarity">
    <text evidence="2">Belongs to the major facilitator superfamily. EmrB family.</text>
</comment>
<keyword evidence="7 8" id="KW-0472">Membrane</keyword>
<feature type="transmembrane region" description="Helical" evidence="8">
    <location>
        <begin position="412"/>
        <end position="433"/>
    </location>
</feature>
<evidence type="ECO:0000313" key="11">
    <source>
        <dbReference type="Proteomes" id="UP000179627"/>
    </source>
</evidence>
<feature type="transmembrane region" description="Helical" evidence="8">
    <location>
        <begin position="286"/>
        <end position="304"/>
    </location>
</feature>